<feature type="transmembrane region" description="Helical" evidence="12">
    <location>
        <begin position="928"/>
        <end position="949"/>
    </location>
</feature>
<dbReference type="FunFam" id="3.80.10.10:FF:000041">
    <property type="entry name" value="LRR receptor-like serine/threonine-protein kinase ERECTA"/>
    <property type="match status" value="1"/>
</dbReference>
<dbReference type="InterPro" id="IPR032675">
    <property type="entry name" value="LRR_dom_sf"/>
</dbReference>
<keyword evidence="4" id="KW-0433">Leucine-rich repeat</keyword>
<keyword evidence="11" id="KW-0325">Glycoprotein</keyword>
<dbReference type="GO" id="GO:0005886">
    <property type="term" value="C:plasma membrane"/>
    <property type="evidence" value="ECO:0007669"/>
    <property type="project" value="UniProtKB-SubCell"/>
</dbReference>
<evidence type="ECO:0000256" key="10">
    <source>
        <dbReference type="ARBA" id="ARBA00023170"/>
    </source>
</evidence>
<dbReference type="InterPro" id="IPR001611">
    <property type="entry name" value="Leu-rich_rpt"/>
</dbReference>
<dbReference type="InterPro" id="IPR013210">
    <property type="entry name" value="LRR_N_plant-typ"/>
</dbReference>
<dbReference type="PROSITE" id="PS51450">
    <property type="entry name" value="LRR"/>
    <property type="match status" value="1"/>
</dbReference>
<evidence type="ECO:0000313" key="16">
    <source>
        <dbReference type="EMBL" id="SPC90301.1"/>
    </source>
</evidence>
<dbReference type="Pfam" id="PF08263">
    <property type="entry name" value="LRRNT_2"/>
    <property type="match status" value="1"/>
</dbReference>
<feature type="chain" id="PRO_5014815560" evidence="13">
    <location>
        <begin position="22"/>
        <end position="990"/>
    </location>
</feature>
<evidence type="ECO:0000256" key="7">
    <source>
        <dbReference type="ARBA" id="ARBA00022737"/>
    </source>
</evidence>
<feature type="domain" description="Leucine-rich repeat-containing N-terminal plant-type" evidence="14">
    <location>
        <begin position="35"/>
        <end position="73"/>
    </location>
</feature>
<dbReference type="SMART" id="SM00369">
    <property type="entry name" value="LRR_TYP"/>
    <property type="match status" value="12"/>
</dbReference>
<evidence type="ECO:0000256" key="12">
    <source>
        <dbReference type="SAM" id="Phobius"/>
    </source>
</evidence>
<dbReference type="SUPFAM" id="SSF52058">
    <property type="entry name" value="L domain-like"/>
    <property type="match status" value="3"/>
</dbReference>
<comment type="subcellular location">
    <subcellularLocation>
        <location evidence="1">Cell membrane</location>
        <topology evidence="1">Single-pass type I membrane protein</topology>
    </subcellularLocation>
</comment>
<dbReference type="EMBL" id="OIVN01001136">
    <property type="protein sequence ID" value="SPC90301.1"/>
    <property type="molecule type" value="Genomic_DNA"/>
</dbReference>
<evidence type="ECO:0000256" key="8">
    <source>
        <dbReference type="ARBA" id="ARBA00022989"/>
    </source>
</evidence>
<dbReference type="PRINTS" id="PR00019">
    <property type="entry name" value="LEURICHRPT"/>
</dbReference>
<dbReference type="Pfam" id="PF13516">
    <property type="entry name" value="LRR_6"/>
    <property type="match status" value="1"/>
</dbReference>
<dbReference type="Gene3D" id="3.80.10.10">
    <property type="entry name" value="Ribonuclease Inhibitor"/>
    <property type="match status" value="4"/>
</dbReference>
<evidence type="ECO:0000256" key="2">
    <source>
        <dbReference type="ARBA" id="ARBA00009592"/>
    </source>
</evidence>
<dbReference type="Pfam" id="PF23598">
    <property type="entry name" value="LRR_14"/>
    <property type="match status" value="1"/>
</dbReference>
<evidence type="ECO:0000256" key="1">
    <source>
        <dbReference type="ARBA" id="ARBA00004251"/>
    </source>
</evidence>
<dbReference type="PANTHER" id="PTHR48063">
    <property type="entry name" value="LRR RECEPTOR-LIKE KINASE"/>
    <property type="match status" value="1"/>
</dbReference>
<keyword evidence="6 13" id="KW-0732">Signal</keyword>
<dbReference type="InterPro" id="IPR055414">
    <property type="entry name" value="LRR_R13L4/SHOC2-like"/>
</dbReference>
<keyword evidence="8 12" id="KW-1133">Transmembrane helix</keyword>
<dbReference type="AlphaFoldDB" id="A0A2N9FTP6"/>
<dbReference type="InterPro" id="IPR003591">
    <property type="entry name" value="Leu-rich_rpt_typical-subtyp"/>
</dbReference>
<accession>A0A2N9FTP6</accession>
<evidence type="ECO:0000256" key="5">
    <source>
        <dbReference type="ARBA" id="ARBA00022692"/>
    </source>
</evidence>
<keyword evidence="7" id="KW-0677">Repeat</keyword>
<evidence type="ECO:0000256" key="4">
    <source>
        <dbReference type="ARBA" id="ARBA00022614"/>
    </source>
</evidence>
<evidence type="ECO:0000256" key="9">
    <source>
        <dbReference type="ARBA" id="ARBA00023136"/>
    </source>
</evidence>
<dbReference type="FunFam" id="3.80.10.10:FF:000095">
    <property type="entry name" value="LRR receptor-like serine/threonine-protein kinase GSO1"/>
    <property type="match status" value="2"/>
</dbReference>
<feature type="signal peptide" evidence="13">
    <location>
        <begin position="1"/>
        <end position="21"/>
    </location>
</feature>
<keyword evidence="9 12" id="KW-0472">Membrane</keyword>
<reference evidence="16" key="1">
    <citation type="submission" date="2018-02" db="EMBL/GenBank/DDBJ databases">
        <authorList>
            <person name="Cohen D.B."/>
            <person name="Kent A.D."/>
        </authorList>
    </citation>
    <scope>NUCLEOTIDE SEQUENCE</scope>
</reference>
<keyword evidence="5 12" id="KW-0812">Transmembrane</keyword>
<dbReference type="FunFam" id="3.80.10.10:FF:001347">
    <property type="entry name" value="LRR receptor-like serine/threonine-protein kinase GSO2"/>
    <property type="match status" value="1"/>
</dbReference>
<name>A0A2N9FTP6_FAGSY</name>
<evidence type="ECO:0000256" key="6">
    <source>
        <dbReference type="ARBA" id="ARBA00022729"/>
    </source>
</evidence>
<dbReference type="PANTHER" id="PTHR48063:SF98">
    <property type="entry name" value="LRR RECEPTOR-LIKE SERINE_THREONINE-PROTEIN KINASE FLS2"/>
    <property type="match status" value="1"/>
</dbReference>
<evidence type="ECO:0000256" key="11">
    <source>
        <dbReference type="ARBA" id="ARBA00023180"/>
    </source>
</evidence>
<evidence type="ECO:0000256" key="3">
    <source>
        <dbReference type="ARBA" id="ARBA00022475"/>
    </source>
</evidence>
<dbReference type="InterPro" id="IPR046956">
    <property type="entry name" value="RLP23-like"/>
</dbReference>
<evidence type="ECO:0000256" key="13">
    <source>
        <dbReference type="SAM" id="SignalP"/>
    </source>
</evidence>
<evidence type="ECO:0000259" key="14">
    <source>
        <dbReference type="Pfam" id="PF08263"/>
    </source>
</evidence>
<protein>
    <submittedName>
        <fullName evidence="16">Uncharacterized protein</fullName>
    </submittedName>
</protein>
<feature type="domain" description="Disease resistance R13L4/SHOC-2-like LRR" evidence="15">
    <location>
        <begin position="110"/>
        <end position="241"/>
    </location>
</feature>
<sequence>MGASFATHMLLLLWFFTATFYLSFFKAEPHVSCNEKEKQALLTLKRGLTDPGNLLSSWSDQEDCCGWERVRCDNKTGRVTELHLSGPLDVDGFLDYKKRLGGEINPSLLELGFLNYLNLSCNDFSLTHIPSFLGSMGSLTHLDLHWANFSGLIPHQLGNLSGLRYLDLRWNDFNRAPIPSFLGSMGNLRHLDLRHANFSGPIPHQLGNLSGLRYLDLRWNDFNRAPIPSFLGSMGNLRHLDLHEANFSGLIPHQLGNLSGLRYLDLSFNDFSGLIPHQLGNLSGLQYLDLGYNSDHLYAGNLRWISQLSSIQYLGLSSIDLHKEVHWLQIMSKFPSLSDLHLSYCQLDNLNPSLGFINFTSLRVLSLYVNHFNHEIPNWFSNLSTTLLHLDLMNTSMKGEIPESLGKLKHLEFLDLSYNSLNGPIPSFLGLLTNLESMYIGNNFLIGLVDEGHFTKLSKLRYLEISHTPLFFNVNSNWVPPFQLEYAQMSSTKIGPNFPTWLQTQRSLRYLLISNSGISDEAPSWFWNWISNIEILDLSSNHIGGDVSDIVLNSTFLNLRSNHFKGRLPQLSANVQGLNIANNSLSGQISTFLCHTMNRKNKLEILDASNNLLSGEFSHCWRYWQSLIHLNLGSNNLSGKIPYSMGSLVKLQSLSLQNNSISGDIPSSLKMCSSLGLIDIGDNHLSGTIPHWIGEMTNLIILRLRSSGLKGNIPLKICQLSSLRVLDLANNILSGPIPNCLKNISAMATHDEHPSFESLEFNFNYVSYIENLMLVPKGHELEYEENLKYVKIIDLSSNNLSGSIPDEISVLSDLRFLNLSQNHLTGKIPEKIGNMKELESVDLSQNHLSGEIPPSMSNLTFINYLDLSYNNLSGKIPSSTQLQSFDAHSYTGNPQLCDDPLPKCIVEEKPLNRTPIGKTEDHSENSNFYMGMGVGFPVGFWAICGILFFKRTWRHAYFKFLDDIQDWVYMTTVPNVNWFLEKLKSHHLST</sequence>
<comment type="similarity">
    <text evidence="2">Belongs to the RLP family.</text>
</comment>
<proteinExistence type="inferred from homology"/>
<evidence type="ECO:0000259" key="15">
    <source>
        <dbReference type="Pfam" id="PF23598"/>
    </source>
</evidence>
<keyword evidence="3" id="KW-1003">Cell membrane</keyword>
<dbReference type="Pfam" id="PF00560">
    <property type="entry name" value="LRR_1"/>
    <property type="match status" value="10"/>
</dbReference>
<keyword evidence="10" id="KW-0675">Receptor</keyword>
<dbReference type="FunFam" id="3.80.10.10:FF:000111">
    <property type="entry name" value="LRR receptor-like serine/threonine-protein kinase ERECTA"/>
    <property type="match status" value="1"/>
</dbReference>
<organism evidence="16">
    <name type="scientific">Fagus sylvatica</name>
    <name type="common">Beechnut</name>
    <dbReference type="NCBI Taxonomy" id="28930"/>
    <lineage>
        <taxon>Eukaryota</taxon>
        <taxon>Viridiplantae</taxon>
        <taxon>Streptophyta</taxon>
        <taxon>Embryophyta</taxon>
        <taxon>Tracheophyta</taxon>
        <taxon>Spermatophyta</taxon>
        <taxon>Magnoliopsida</taxon>
        <taxon>eudicotyledons</taxon>
        <taxon>Gunneridae</taxon>
        <taxon>Pentapetalae</taxon>
        <taxon>rosids</taxon>
        <taxon>fabids</taxon>
        <taxon>Fagales</taxon>
        <taxon>Fagaceae</taxon>
        <taxon>Fagus</taxon>
    </lineage>
</organism>
<gene>
    <name evidence="16" type="ORF">FSB_LOCUS18183</name>
</gene>